<name>A0A0S7XJK0_UNCSA</name>
<dbReference type="InterPro" id="IPR047817">
    <property type="entry name" value="ABC2_TM_bact-type"/>
</dbReference>
<dbReference type="PANTHER" id="PTHR43229:SF2">
    <property type="entry name" value="NODULATION PROTEIN J"/>
    <property type="match status" value="1"/>
</dbReference>
<evidence type="ECO:0000313" key="7">
    <source>
        <dbReference type="EMBL" id="KPJ62631.1"/>
    </source>
</evidence>
<evidence type="ECO:0000259" key="6">
    <source>
        <dbReference type="PROSITE" id="PS51012"/>
    </source>
</evidence>
<dbReference type="GO" id="GO:0043190">
    <property type="term" value="C:ATP-binding cassette (ABC) transporter complex"/>
    <property type="evidence" value="ECO:0007669"/>
    <property type="project" value="InterPro"/>
</dbReference>
<feature type="transmembrane region" description="Helical" evidence="5">
    <location>
        <begin position="244"/>
        <end position="265"/>
    </location>
</feature>
<dbReference type="PANTHER" id="PTHR43229">
    <property type="entry name" value="NODULATION PROTEIN J"/>
    <property type="match status" value="1"/>
</dbReference>
<accession>A0A0S7XJK0</accession>
<keyword evidence="5" id="KW-1003">Cell membrane</keyword>
<dbReference type="Pfam" id="PF01061">
    <property type="entry name" value="ABC2_membrane"/>
    <property type="match status" value="1"/>
</dbReference>
<dbReference type="InterPro" id="IPR000412">
    <property type="entry name" value="ABC_2_transport"/>
</dbReference>
<evidence type="ECO:0000256" key="5">
    <source>
        <dbReference type="RuleBase" id="RU361157"/>
    </source>
</evidence>
<protein>
    <recommendedName>
        <fullName evidence="5">Transport permease protein</fullName>
    </recommendedName>
</protein>
<dbReference type="AlphaFoldDB" id="A0A0S7XJK0"/>
<keyword evidence="2 5" id="KW-0812">Transmembrane</keyword>
<keyword evidence="4 5" id="KW-0472">Membrane</keyword>
<gene>
    <name evidence="7" type="ORF">AMJ44_15380</name>
</gene>
<dbReference type="InterPro" id="IPR051784">
    <property type="entry name" value="Nod_factor_ABC_transporter"/>
</dbReference>
<feature type="transmembrane region" description="Helical" evidence="5">
    <location>
        <begin position="190"/>
        <end position="211"/>
    </location>
</feature>
<comment type="similarity">
    <text evidence="5">Belongs to the ABC-2 integral membrane protein family.</text>
</comment>
<feature type="transmembrane region" description="Helical" evidence="5">
    <location>
        <begin position="30"/>
        <end position="53"/>
    </location>
</feature>
<keyword evidence="5" id="KW-0813">Transport</keyword>
<comment type="subcellular location">
    <subcellularLocation>
        <location evidence="5">Cell membrane</location>
        <topology evidence="5">Multi-pass membrane protein</topology>
    </subcellularLocation>
    <subcellularLocation>
        <location evidence="1">Membrane</location>
        <topology evidence="1">Multi-pass membrane protein</topology>
    </subcellularLocation>
</comment>
<dbReference type="PRINTS" id="PR00164">
    <property type="entry name" value="ABC2TRNSPORT"/>
</dbReference>
<dbReference type="EMBL" id="LIZX01000262">
    <property type="protein sequence ID" value="KPJ62631.1"/>
    <property type="molecule type" value="Genomic_DNA"/>
</dbReference>
<evidence type="ECO:0000256" key="4">
    <source>
        <dbReference type="ARBA" id="ARBA00023136"/>
    </source>
</evidence>
<feature type="transmembrane region" description="Helical" evidence="5">
    <location>
        <begin position="109"/>
        <end position="137"/>
    </location>
</feature>
<dbReference type="GO" id="GO:0140359">
    <property type="term" value="F:ABC-type transporter activity"/>
    <property type="evidence" value="ECO:0007669"/>
    <property type="project" value="InterPro"/>
</dbReference>
<evidence type="ECO:0000256" key="3">
    <source>
        <dbReference type="ARBA" id="ARBA00022989"/>
    </source>
</evidence>
<dbReference type="Proteomes" id="UP000051861">
    <property type="component" value="Unassembled WGS sequence"/>
</dbReference>
<comment type="caution">
    <text evidence="7">The sequence shown here is derived from an EMBL/GenBank/DDBJ whole genome shotgun (WGS) entry which is preliminary data.</text>
</comment>
<feature type="domain" description="ABC transmembrane type-2" evidence="6">
    <location>
        <begin position="31"/>
        <end position="268"/>
    </location>
</feature>
<dbReference type="InterPro" id="IPR013525">
    <property type="entry name" value="ABC2_TM"/>
</dbReference>
<organism evidence="7 8">
    <name type="scientific">candidate division WOR-1 bacterium DG_54_3</name>
    <dbReference type="NCBI Taxonomy" id="1703775"/>
    <lineage>
        <taxon>Bacteria</taxon>
        <taxon>Bacillati</taxon>
        <taxon>Saganbacteria</taxon>
    </lineage>
</organism>
<feature type="transmembrane region" description="Helical" evidence="5">
    <location>
        <begin position="65"/>
        <end position="88"/>
    </location>
</feature>
<feature type="transmembrane region" description="Helical" evidence="5">
    <location>
        <begin position="149"/>
        <end position="178"/>
    </location>
</feature>
<keyword evidence="3 5" id="KW-1133">Transmembrane helix</keyword>
<evidence type="ECO:0000256" key="2">
    <source>
        <dbReference type="ARBA" id="ARBA00022692"/>
    </source>
</evidence>
<proteinExistence type="inferred from homology"/>
<evidence type="ECO:0000313" key="8">
    <source>
        <dbReference type="Proteomes" id="UP000051861"/>
    </source>
</evidence>
<dbReference type="PROSITE" id="PS51012">
    <property type="entry name" value="ABC_TM2"/>
    <property type="match status" value="1"/>
</dbReference>
<evidence type="ECO:0000256" key="1">
    <source>
        <dbReference type="ARBA" id="ARBA00004141"/>
    </source>
</evidence>
<reference evidence="7 8" key="1">
    <citation type="journal article" date="2015" name="Microbiome">
        <title>Genomic resolution of linkages in carbon, nitrogen, and sulfur cycling among widespread estuary sediment bacteria.</title>
        <authorList>
            <person name="Baker B.J."/>
            <person name="Lazar C.S."/>
            <person name="Teske A.P."/>
            <person name="Dick G.J."/>
        </authorList>
    </citation>
    <scope>NUCLEOTIDE SEQUENCE [LARGE SCALE GENOMIC DNA]</scope>
    <source>
        <strain evidence="7">DG_54_3</strain>
    </source>
</reference>
<sequence>MFNRTKENLRTIKTAGRLGWAMESNWTDPFLFAIYSIVRPLASTLILVVMYYVVTKGTTGLDLFAYIYVGNAFFMYVFNVLFGISWVVHDDREHYQMIRYIYISPIRMYYYLFGRGIAKMILTTVAVIITMAFGMLVLKIPVNLLAVDYPLLLLSVLAGIFIITCLGILLAGITMVTAHHSWALTEGMAGLFYLACGAIYPIDILPIWLQYLSKVLPLTYWLELVRRSVLGKSLSPTLSGYTNFQLILIMAATTLVLALFSHWIYRSIEYIARKYGKIDQLTNY</sequence>